<evidence type="ECO:0000313" key="3">
    <source>
        <dbReference type="Proteomes" id="UP001242480"/>
    </source>
</evidence>
<accession>A0ABU0J5P3</accession>
<dbReference type="InterPro" id="IPR003607">
    <property type="entry name" value="HD/PDEase_dom"/>
</dbReference>
<organism evidence="2 3">
    <name type="scientific">Labrys wisconsinensis</name>
    <dbReference type="NCBI Taxonomy" id="425677"/>
    <lineage>
        <taxon>Bacteria</taxon>
        <taxon>Pseudomonadati</taxon>
        <taxon>Pseudomonadota</taxon>
        <taxon>Alphaproteobacteria</taxon>
        <taxon>Hyphomicrobiales</taxon>
        <taxon>Xanthobacteraceae</taxon>
        <taxon>Labrys</taxon>
    </lineage>
</organism>
<protein>
    <recommendedName>
        <fullName evidence="1">HD/PDEase domain-containing protein</fullName>
    </recommendedName>
</protein>
<keyword evidence="3" id="KW-1185">Reference proteome</keyword>
<evidence type="ECO:0000313" key="2">
    <source>
        <dbReference type="EMBL" id="MDQ0469569.1"/>
    </source>
</evidence>
<dbReference type="RefSeq" id="WP_307272405.1">
    <property type="nucleotide sequence ID" value="NZ_JAUSVX010000004.1"/>
</dbReference>
<dbReference type="Gene3D" id="1.10.3210.10">
    <property type="entry name" value="Hypothetical protein af1432"/>
    <property type="match status" value="1"/>
</dbReference>
<dbReference type="InterPro" id="IPR050135">
    <property type="entry name" value="dGTPase-like"/>
</dbReference>
<dbReference type="PANTHER" id="PTHR11373:SF4">
    <property type="entry name" value="DEOXYNUCLEOSIDE TRIPHOSPHATE TRIPHOSPHOHYDROLASE SAMHD1"/>
    <property type="match status" value="1"/>
</dbReference>
<dbReference type="EMBL" id="JAUSVX010000004">
    <property type="protein sequence ID" value="MDQ0469569.1"/>
    <property type="molecule type" value="Genomic_DNA"/>
</dbReference>
<sequence length="379" mass="43187">MIELIDQSEQSIYNYAAPIDFEEVATEYLFVDLVQTAAFRRLRGIRFLGGIDYLLVPAPNGASSNVRYTRYQHSLGVARLALHYANLTGLSNQNRRLAYVAALLHDIGHAPLSHSLEPIFEAEFGLNHHIATEDIIAGRVKIGQGVYQTLRRFGIDPDQIIAILAGEADPFQGFFSGPINFDTIEGILRSRRYVMSNTVGPTPIDVVNAAIQRKTEIDRQIVDSFWKCKDDVYNFVIKSRDGALVDHLCQYVMRGNLEKLSRRDFLSTERYLFRKIPELRLVLAISRLRSASREALSRPVAYKARHFYVDTHADFFAWDDERRYRQNKQDRLLSAPASMSSAIDEEEWDLFHGGSVRARQTTFGRKASGTPMRPRGRRS</sequence>
<dbReference type="PANTHER" id="PTHR11373">
    <property type="entry name" value="DEOXYNUCLEOSIDE TRIPHOSPHATE TRIPHOSPHOHYDROLASE"/>
    <property type="match status" value="1"/>
</dbReference>
<dbReference type="Proteomes" id="UP001242480">
    <property type="component" value="Unassembled WGS sequence"/>
</dbReference>
<dbReference type="SUPFAM" id="SSF109604">
    <property type="entry name" value="HD-domain/PDEase-like"/>
    <property type="match status" value="1"/>
</dbReference>
<evidence type="ECO:0000259" key="1">
    <source>
        <dbReference type="SMART" id="SM00471"/>
    </source>
</evidence>
<dbReference type="Pfam" id="PF01966">
    <property type="entry name" value="HD"/>
    <property type="match status" value="1"/>
</dbReference>
<dbReference type="InterPro" id="IPR006674">
    <property type="entry name" value="HD_domain"/>
</dbReference>
<dbReference type="SMART" id="SM00471">
    <property type="entry name" value="HDc"/>
    <property type="match status" value="1"/>
</dbReference>
<proteinExistence type="predicted"/>
<reference evidence="2 3" key="1">
    <citation type="submission" date="2023-07" db="EMBL/GenBank/DDBJ databases">
        <title>Genomic Encyclopedia of Type Strains, Phase IV (KMG-IV): sequencing the most valuable type-strain genomes for metagenomic binning, comparative biology and taxonomic classification.</title>
        <authorList>
            <person name="Goeker M."/>
        </authorList>
    </citation>
    <scope>NUCLEOTIDE SEQUENCE [LARGE SCALE GENOMIC DNA]</scope>
    <source>
        <strain evidence="2 3">DSM 19619</strain>
    </source>
</reference>
<comment type="caution">
    <text evidence="2">The sequence shown here is derived from an EMBL/GenBank/DDBJ whole genome shotgun (WGS) entry which is preliminary data.</text>
</comment>
<feature type="domain" description="HD/PDEase" evidence="1">
    <location>
        <begin position="66"/>
        <end position="300"/>
    </location>
</feature>
<gene>
    <name evidence="2" type="ORF">QO011_002585</name>
</gene>
<dbReference type="CDD" id="cd00077">
    <property type="entry name" value="HDc"/>
    <property type="match status" value="1"/>
</dbReference>
<name>A0ABU0J5P3_9HYPH</name>